<protein>
    <submittedName>
        <fullName evidence="1">Uncharacterized protein</fullName>
    </submittedName>
</protein>
<proteinExistence type="predicted"/>
<reference evidence="1 2" key="1">
    <citation type="submission" date="2018-03" db="EMBL/GenBank/DDBJ databases">
        <title>Genome sequence of Lactococcus lactis strain 14B4 from almond drupe.</title>
        <authorList>
            <person name="Tran T.D."/>
            <person name="McGarvey J.A."/>
            <person name="Huynh S."/>
            <person name="Parker C.T."/>
        </authorList>
    </citation>
    <scope>NUCLEOTIDE SEQUENCE [LARGE SCALE GENOMIC DNA]</scope>
    <source>
        <strain evidence="1 2">14B4</strain>
    </source>
</reference>
<organism evidence="1 2">
    <name type="scientific">Lactococcus lactis subsp. lactis</name>
    <name type="common">Streptococcus lactis</name>
    <dbReference type="NCBI Taxonomy" id="1360"/>
    <lineage>
        <taxon>Bacteria</taxon>
        <taxon>Bacillati</taxon>
        <taxon>Bacillota</taxon>
        <taxon>Bacilli</taxon>
        <taxon>Lactobacillales</taxon>
        <taxon>Streptococcaceae</taxon>
        <taxon>Lactococcus</taxon>
    </lineage>
</organism>
<dbReference type="AlphaFoldDB" id="A0A2Z3KMN8"/>
<dbReference type="EMBL" id="CP028160">
    <property type="protein sequence ID" value="AWN66854.1"/>
    <property type="molecule type" value="Genomic_DNA"/>
</dbReference>
<dbReference type="Proteomes" id="UP000245919">
    <property type="component" value="Chromosome"/>
</dbReference>
<evidence type="ECO:0000313" key="2">
    <source>
        <dbReference type="Proteomes" id="UP000245919"/>
    </source>
</evidence>
<dbReference type="GeneID" id="89634503"/>
<sequence length="197" mass="23395">MEKLSLLAYEKEERYINLLTHKVVLKTEEYQLYVNGIKFDEEIDEKVYLKYLFLSSLYGNRLFLTIKSKELDDVIDNISQYPKTLALILSLSNIQDFQLISQKICEQILLVKVGESIYINRDNKFIELNNSLVISQNELRSISAVLFLPDYCFMKYKLEDKNWKSLMDNKVKVYYDAEEQFDTQFHSIIENIVEKNK</sequence>
<gene>
    <name evidence="1" type="ORF">LL14B4_12015</name>
</gene>
<name>A0A2Z3KMN8_LACLL</name>
<accession>A0A2Z3KMN8</accession>
<evidence type="ECO:0000313" key="1">
    <source>
        <dbReference type="EMBL" id="AWN66854.1"/>
    </source>
</evidence>
<dbReference type="RefSeq" id="WP_033900886.1">
    <property type="nucleotide sequence ID" value="NZ_CP028160.1"/>
</dbReference>